<protein>
    <submittedName>
        <fullName evidence="8">Caltractin (Centrin)</fullName>
    </submittedName>
</protein>
<comment type="caution">
    <text evidence="8">The sequence shown here is derived from an EMBL/GenBank/DDBJ whole genome shotgun (WGS) entry which is preliminary data.</text>
</comment>
<dbReference type="Pfam" id="PF13833">
    <property type="entry name" value="EF-hand_8"/>
    <property type="match status" value="1"/>
</dbReference>
<sequence length="757" mass="84363">MRLLCRTWLLPACFAAAVPSPPSSGAASAAPQAFWAWLVDEGVLDKSYVDWVNCDTQAHSVHGSAASSADPGTGSPWTKFRKLLVQHLEEGRWNYGEPSAWVVTPSHWTLIKEAELLVELWKQYDLNVRVENLTLAEHMASAKRTSLPSPAAIIKGDMVAWIIQDHLYHLKSPGSPSESFAGGCLQGLMAALGVFGRALHVLGQSPTMKVGDEDGFLLWRLEMGFLIAGMLLGEGLSLLDLTSAPGWPGLNTRFFEQLLHRPLKPGDFNLPAGRAEETAVLGAPVRTADPKPTRMPVPERLHCATDPQGVTSWGKVANARMAARGHALRVATESLPAGVPFPWRQLGFPYQVPNEVREPFVPGWARQVRMLSIISNHGALDLEIPELLRHLFPQWLDVRFVLGGSSQGKICEKTDARHLFKMRMPLLVPQLSLLRNLVHVANMRLMPYPYNAYDPWSDRAHVAAVHPFDPFEDTVLAPSNVRGIQARAYWAEYSEYLLVPELLRFSSGADLLAQLNAMEGRKVSARMGAAYRNDLKETECRALVSSRLQHPPALSFCDAAMRMQSFWQELLPVLVGEERPPRRTRRAVAVSAMAPKARKVRARQRTELKDEQKAEIKEAFDLFDTDGTGTIEAKELKVALRALGFEPKKEELKKLVSDLDKSGSSHGQGMLDFNEFLEIMTAKMSEKDSKEQIVKAFQLFKGPTGKISFEDLKAVARELGENMSDEELQEMIREADKDDDGEVSEEEFMRIIRRSTL</sequence>
<keyword evidence="3" id="KW-0677">Repeat</keyword>
<dbReference type="Pfam" id="PF13499">
    <property type="entry name" value="EF-hand_7"/>
    <property type="match status" value="1"/>
</dbReference>
<evidence type="ECO:0000256" key="3">
    <source>
        <dbReference type="ARBA" id="ARBA00022737"/>
    </source>
</evidence>
<keyword evidence="9" id="KW-1185">Reference proteome</keyword>
<feature type="signal peptide" evidence="6">
    <location>
        <begin position="1"/>
        <end position="15"/>
    </location>
</feature>
<organism evidence="8 9">
    <name type="scientific">Durusdinium trenchii</name>
    <dbReference type="NCBI Taxonomy" id="1381693"/>
    <lineage>
        <taxon>Eukaryota</taxon>
        <taxon>Sar</taxon>
        <taxon>Alveolata</taxon>
        <taxon>Dinophyceae</taxon>
        <taxon>Suessiales</taxon>
        <taxon>Symbiodiniaceae</taxon>
        <taxon>Durusdinium</taxon>
    </lineage>
</organism>
<evidence type="ECO:0000313" key="8">
    <source>
        <dbReference type="EMBL" id="CAK9101050.1"/>
    </source>
</evidence>
<dbReference type="Gene3D" id="1.10.238.10">
    <property type="entry name" value="EF-hand"/>
    <property type="match status" value="2"/>
</dbReference>
<feature type="domain" description="EF-hand" evidence="7">
    <location>
        <begin position="611"/>
        <end position="646"/>
    </location>
</feature>
<comment type="subcellular location">
    <subcellularLocation>
        <location evidence="1">Cytoplasm</location>
        <location evidence="1">Cytoskeleton</location>
    </subcellularLocation>
</comment>
<dbReference type="PANTHER" id="PTHR23048">
    <property type="entry name" value="MYOSIN LIGHT CHAIN 1, 3"/>
    <property type="match status" value="1"/>
</dbReference>
<dbReference type="EMBL" id="CAXAMM010041751">
    <property type="protein sequence ID" value="CAK9101050.1"/>
    <property type="molecule type" value="Genomic_DNA"/>
</dbReference>
<evidence type="ECO:0000256" key="1">
    <source>
        <dbReference type="ARBA" id="ARBA00004245"/>
    </source>
</evidence>
<dbReference type="InterPro" id="IPR011992">
    <property type="entry name" value="EF-hand-dom_pair"/>
</dbReference>
<feature type="chain" id="PRO_5046413647" evidence="6">
    <location>
        <begin position="16"/>
        <end position="757"/>
    </location>
</feature>
<dbReference type="InterPro" id="IPR018247">
    <property type="entry name" value="EF_Hand_1_Ca_BS"/>
</dbReference>
<evidence type="ECO:0000313" key="9">
    <source>
        <dbReference type="Proteomes" id="UP001642464"/>
    </source>
</evidence>
<dbReference type="InterPro" id="IPR050230">
    <property type="entry name" value="CALM/Myosin/TropC-like"/>
</dbReference>
<keyword evidence="5" id="KW-0206">Cytoskeleton</keyword>
<evidence type="ECO:0000256" key="2">
    <source>
        <dbReference type="ARBA" id="ARBA00005253"/>
    </source>
</evidence>
<feature type="domain" description="EF-hand" evidence="7">
    <location>
        <begin position="723"/>
        <end position="757"/>
    </location>
</feature>
<dbReference type="InterPro" id="IPR002048">
    <property type="entry name" value="EF_hand_dom"/>
</dbReference>
<name>A0ABP0RND6_9DINO</name>
<evidence type="ECO:0000256" key="4">
    <source>
        <dbReference type="ARBA" id="ARBA00022837"/>
    </source>
</evidence>
<evidence type="ECO:0000259" key="7">
    <source>
        <dbReference type="PROSITE" id="PS50222"/>
    </source>
</evidence>
<keyword evidence="4" id="KW-0106">Calcium</keyword>
<accession>A0ABP0RND6</accession>
<evidence type="ECO:0000256" key="5">
    <source>
        <dbReference type="ARBA" id="ARBA00023212"/>
    </source>
</evidence>
<dbReference type="PANTHER" id="PTHR23048:SF59">
    <property type="entry name" value="EF-HAND SUPERFAMILY PROTEIN"/>
    <property type="match status" value="1"/>
</dbReference>
<dbReference type="PROSITE" id="PS50222">
    <property type="entry name" value="EF_HAND_2"/>
    <property type="match status" value="2"/>
</dbReference>
<reference evidence="8 9" key="1">
    <citation type="submission" date="2024-02" db="EMBL/GenBank/DDBJ databases">
        <authorList>
            <person name="Chen Y."/>
            <person name="Shah S."/>
            <person name="Dougan E. K."/>
            <person name="Thang M."/>
            <person name="Chan C."/>
        </authorList>
    </citation>
    <scope>NUCLEOTIDE SEQUENCE [LARGE SCALE GENOMIC DNA]</scope>
</reference>
<dbReference type="SMART" id="SM00054">
    <property type="entry name" value="EFh"/>
    <property type="match status" value="4"/>
</dbReference>
<proteinExistence type="inferred from homology"/>
<dbReference type="Proteomes" id="UP001642464">
    <property type="component" value="Unassembled WGS sequence"/>
</dbReference>
<keyword evidence="6" id="KW-0732">Signal</keyword>
<evidence type="ECO:0000256" key="6">
    <source>
        <dbReference type="SAM" id="SignalP"/>
    </source>
</evidence>
<dbReference type="PROSITE" id="PS00018">
    <property type="entry name" value="EF_HAND_1"/>
    <property type="match status" value="2"/>
</dbReference>
<dbReference type="CDD" id="cd00051">
    <property type="entry name" value="EFh"/>
    <property type="match status" value="2"/>
</dbReference>
<dbReference type="SUPFAM" id="SSF47473">
    <property type="entry name" value="EF-hand"/>
    <property type="match status" value="1"/>
</dbReference>
<gene>
    <name evidence="8" type="ORF">SCF082_LOCUS47256</name>
</gene>
<comment type="similarity">
    <text evidence="2">Belongs to the centrin family.</text>
</comment>
<keyword evidence="5" id="KW-0963">Cytoplasm</keyword>